<evidence type="ECO:0000256" key="1">
    <source>
        <dbReference type="ARBA" id="ARBA00000085"/>
    </source>
</evidence>
<keyword evidence="9" id="KW-1185">Reference proteome</keyword>
<dbReference type="Proteomes" id="UP001443914">
    <property type="component" value="Unassembled WGS sequence"/>
</dbReference>
<evidence type="ECO:0000313" key="9">
    <source>
        <dbReference type="Proteomes" id="UP001443914"/>
    </source>
</evidence>
<evidence type="ECO:0000256" key="3">
    <source>
        <dbReference type="ARBA" id="ARBA00022553"/>
    </source>
</evidence>
<dbReference type="CDD" id="cd17546">
    <property type="entry name" value="REC_hyHK_CKI1_RcsC-like"/>
    <property type="match status" value="1"/>
</dbReference>
<dbReference type="Pfam" id="PF02518">
    <property type="entry name" value="HATPase_c"/>
    <property type="match status" value="1"/>
</dbReference>
<dbReference type="SUPFAM" id="SSF55874">
    <property type="entry name" value="ATPase domain of HSP90 chaperone/DNA topoisomerase II/histidine kinase"/>
    <property type="match status" value="1"/>
</dbReference>
<dbReference type="PRINTS" id="PR00344">
    <property type="entry name" value="BCTRLSENSOR"/>
</dbReference>
<dbReference type="Gene3D" id="1.10.287.130">
    <property type="match status" value="1"/>
</dbReference>
<keyword evidence="5" id="KW-1133">Transmembrane helix</keyword>
<feature type="domain" description="Response regulatory" evidence="7">
    <location>
        <begin position="1004"/>
        <end position="1134"/>
    </location>
</feature>
<dbReference type="InterPro" id="IPR036890">
    <property type="entry name" value="HATPase_C_sf"/>
</dbReference>
<protein>
    <recommendedName>
        <fullName evidence="2">histidine kinase</fullName>
        <ecNumber evidence="2">2.7.13.3</ecNumber>
    </recommendedName>
</protein>
<feature type="transmembrane region" description="Helical" evidence="5">
    <location>
        <begin position="340"/>
        <end position="362"/>
    </location>
</feature>
<dbReference type="SMART" id="SM00448">
    <property type="entry name" value="REC"/>
    <property type="match status" value="1"/>
</dbReference>
<keyword evidence="5" id="KW-0812">Transmembrane</keyword>
<dbReference type="EMBL" id="JBDFQZ010000009">
    <property type="protein sequence ID" value="KAK9690649.1"/>
    <property type="molecule type" value="Genomic_DNA"/>
</dbReference>
<dbReference type="InterPro" id="IPR003661">
    <property type="entry name" value="HisK_dim/P_dom"/>
</dbReference>
<evidence type="ECO:0000256" key="2">
    <source>
        <dbReference type="ARBA" id="ARBA00012438"/>
    </source>
</evidence>
<dbReference type="InterPro" id="IPR036097">
    <property type="entry name" value="HisK_dim/P_sf"/>
</dbReference>
<dbReference type="AlphaFoldDB" id="A0AAW1IKS0"/>
<feature type="domain" description="Histidine kinase" evidence="6">
    <location>
        <begin position="398"/>
        <end position="664"/>
    </location>
</feature>
<dbReference type="SMART" id="SM00387">
    <property type="entry name" value="HATPase_c"/>
    <property type="match status" value="1"/>
</dbReference>
<sequence length="1137" mass="125792">MKNHLSWPQPVTFFVVLTVAVLLLPSIAIIPYWYHTVNKIKHDMEMEAAYGIASKVDNALKLALPVNSTARAIASMFSSAHKQLLFSEVRSKVAPALLEALLITPRSTQTSYIGLDGLFFSYYKHDNNKIYAAYANSTFASSNYTWYTQSVSSESRELYGEANITKPFTVINETWFQSAMNASNGFASLGFSWTSKRRDEPDLFLDTERVGSAGVVSVGFGIQEIANLLSRIDLNRGSLYMATVSDHGRVILQGIKGVWIKSAGDTALVLDGSSDKIIGELSCKTQNGVSLPTSLNFRQTNVIFYCSQIDIARVSLVYVIAFPRNMDLLGVAQKRTMVTLILLIVTMVGMVTSIFAFVGLIVRAGWREVQLCAAYMRQMDKTAQAERKTLKQSLAFASANHDVRGYLACIKGLLDLCYNEVQPSSELASNFKKIDACADDLLAMVSSILDFSKIEAGKMQLEKGEFNLEQLLEDITDLHHPVALKKGVELILDPCDGSVVKFSSVIGDRGKLKQILSNLLSNAVKYTPSGHISVRAWAKKPSLESSIIASNKNGLLNRLLHIFYRNEETYNNVDGTRTINEDSNFMEFVFEVDDSGLGIPKDKRKSIFEDFVQVTENSSGQVGTGLGLGIVQALVRLMGGDIEIVDKINGEEGTCFRFNIIMIVIESASLHSPWHDRVQYRDTHLSSDLSSCGHSPRVEGSIVALLMKNDERRRVVQRYMESLGVKVVVVRQVNRIPHDLKKKAKVKLINPSQCYSSSSGSLAWSPRAGPKLLPLSSWDGANDNATGPTKLSFSRTVRCMMLILDANAGNFQEMCRSVALLRKDNSETCIKVVWMERPETRKAHFSGLSEESLPLTDCIIQEPFHGNRLFSVIKLLPEFGGELIRVPRPKMSCGTVFPYYPSSEGAELYSPISRARSMIYRRNDDTRHDVFLDQKSLSCGRLLASTRIGCAEIDEDSGSSSCNKTSRLKNCSMSVNTSAGPIVCETQTITVGPSSANKPLAGKKFLIAEDYPIGRKIAFSIISHLGGDAEVCENGREAVELICKALNDVDGNVPSKFPYDYVLMDCQMPIMDGFEATRRIRQEERKYGMHIPVIALTADEVGEAGAKISEAGMDFHITKPLKKDELLEAMRLICSRT</sequence>
<evidence type="ECO:0000256" key="4">
    <source>
        <dbReference type="PROSITE-ProRule" id="PRU00169"/>
    </source>
</evidence>
<evidence type="ECO:0000259" key="7">
    <source>
        <dbReference type="PROSITE" id="PS50110"/>
    </source>
</evidence>
<comment type="caution">
    <text evidence="8">The sequence shown here is derived from an EMBL/GenBank/DDBJ whole genome shotgun (WGS) entry which is preliminary data.</text>
</comment>
<dbReference type="InterPro" id="IPR050956">
    <property type="entry name" value="2C_system_His_kinase"/>
</dbReference>
<reference evidence="8" key="1">
    <citation type="submission" date="2024-03" db="EMBL/GenBank/DDBJ databases">
        <title>WGS assembly of Saponaria officinalis var. Norfolk2.</title>
        <authorList>
            <person name="Jenkins J."/>
            <person name="Shu S."/>
            <person name="Grimwood J."/>
            <person name="Barry K."/>
            <person name="Goodstein D."/>
            <person name="Schmutz J."/>
            <person name="Leebens-Mack J."/>
            <person name="Osbourn A."/>
        </authorList>
    </citation>
    <scope>NUCLEOTIDE SEQUENCE [LARGE SCALE GENOMIC DNA]</scope>
    <source>
        <strain evidence="8">JIC</strain>
    </source>
</reference>
<dbReference type="SUPFAM" id="SSF52172">
    <property type="entry name" value="CheY-like"/>
    <property type="match status" value="1"/>
</dbReference>
<evidence type="ECO:0000259" key="6">
    <source>
        <dbReference type="PROSITE" id="PS50109"/>
    </source>
</evidence>
<accession>A0AAW1IKS0</accession>
<feature type="modified residue" description="4-aspartylphosphate" evidence="4">
    <location>
        <position position="1065"/>
    </location>
</feature>
<dbReference type="InterPro" id="IPR004358">
    <property type="entry name" value="Sig_transdc_His_kin-like_C"/>
</dbReference>
<dbReference type="Pfam" id="PF00512">
    <property type="entry name" value="HisKA"/>
    <property type="match status" value="1"/>
</dbReference>
<evidence type="ECO:0000313" key="8">
    <source>
        <dbReference type="EMBL" id="KAK9690649.1"/>
    </source>
</evidence>
<feature type="transmembrane region" description="Helical" evidence="5">
    <location>
        <begin position="12"/>
        <end position="34"/>
    </location>
</feature>
<name>A0AAW1IKS0_SAPOF</name>
<dbReference type="InterPro" id="IPR005467">
    <property type="entry name" value="His_kinase_dom"/>
</dbReference>
<proteinExistence type="predicted"/>
<dbReference type="PROSITE" id="PS50110">
    <property type="entry name" value="RESPONSE_REGULATORY"/>
    <property type="match status" value="1"/>
</dbReference>
<dbReference type="PANTHER" id="PTHR43719:SF75">
    <property type="entry name" value="HISTIDINE KINASE CKI1"/>
    <property type="match status" value="1"/>
</dbReference>
<dbReference type="SMART" id="SM00388">
    <property type="entry name" value="HisKA"/>
    <property type="match status" value="1"/>
</dbReference>
<dbReference type="Gene3D" id="3.40.50.2300">
    <property type="match status" value="1"/>
</dbReference>
<organism evidence="8 9">
    <name type="scientific">Saponaria officinalis</name>
    <name type="common">Common soapwort</name>
    <name type="synonym">Lychnis saponaria</name>
    <dbReference type="NCBI Taxonomy" id="3572"/>
    <lineage>
        <taxon>Eukaryota</taxon>
        <taxon>Viridiplantae</taxon>
        <taxon>Streptophyta</taxon>
        <taxon>Embryophyta</taxon>
        <taxon>Tracheophyta</taxon>
        <taxon>Spermatophyta</taxon>
        <taxon>Magnoliopsida</taxon>
        <taxon>eudicotyledons</taxon>
        <taxon>Gunneridae</taxon>
        <taxon>Pentapetalae</taxon>
        <taxon>Caryophyllales</taxon>
        <taxon>Caryophyllaceae</taxon>
        <taxon>Caryophylleae</taxon>
        <taxon>Saponaria</taxon>
    </lineage>
</organism>
<dbReference type="InterPro" id="IPR003594">
    <property type="entry name" value="HATPase_dom"/>
</dbReference>
<keyword evidence="5" id="KW-0472">Membrane</keyword>
<dbReference type="InterPro" id="IPR011006">
    <property type="entry name" value="CheY-like_superfamily"/>
</dbReference>
<evidence type="ECO:0000256" key="5">
    <source>
        <dbReference type="SAM" id="Phobius"/>
    </source>
</evidence>
<dbReference type="EC" id="2.7.13.3" evidence="2"/>
<dbReference type="InterPro" id="IPR001789">
    <property type="entry name" value="Sig_transdc_resp-reg_receiver"/>
</dbReference>
<keyword evidence="3 4" id="KW-0597">Phosphoprotein</keyword>
<dbReference type="SUPFAM" id="SSF47384">
    <property type="entry name" value="Homodimeric domain of signal transducing histidine kinase"/>
    <property type="match status" value="1"/>
</dbReference>
<dbReference type="CDD" id="cd00082">
    <property type="entry name" value="HisKA"/>
    <property type="match status" value="1"/>
</dbReference>
<dbReference type="Pfam" id="PF00072">
    <property type="entry name" value="Response_reg"/>
    <property type="match status" value="1"/>
</dbReference>
<dbReference type="PROSITE" id="PS50109">
    <property type="entry name" value="HIS_KIN"/>
    <property type="match status" value="1"/>
</dbReference>
<dbReference type="GO" id="GO:0000155">
    <property type="term" value="F:phosphorelay sensor kinase activity"/>
    <property type="evidence" value="ECO:0007669"/>
    <property type="project" value="InterPro"/>
</dbReference>
<gene>
    <name evidence="8" type="ORF">RND81_09G143400</name>
</gene>
<dbReference type="Gene3D" id="3.30.565.10">
    <property type="entry name" value="Histidine kinase-like ATPase, C-terminal domain"/>
    <property type="match status" value="1"/>
</dbReference>
<dbReference type="PANTHER" id="PTHR43719">
    <property type="entry name" value="TWO-COMPONENT HISTIDINE KINASE"/>
    <property type="match status" value="1"/>
</dbReference>
<comment type="catalytic activity">
    <reaction evidence="1">
        <text>ATP + protein L-histidine = ADP + protein N-phospho-L-histidine.</text>
        <dbReference type="EC" id="2.7.13.3"/>
    </reaction>
</comment>